<organism evidence="3 4">
    <name type="scientific">Chitinophaga jiangningensis</name>
    <dbReference type="NCBI Taxonomy" id="1419482"/>
    <lineage>
        <taxon>Bacteria</taxon>
        <taxon>Pseudomonadati</taxon>
        <taxon>Bacteroidota</taxon>
        <taxon>Chitinophagia</taxon>
        <taxon>Chitinophagales</taxon>
        <taxon>Chitinophagaceae</taxon>
        <taxon>Chitinophaga</taxon>
    </lineage>
</organism>
<evidence type="ECO:0000313" key="4">
    <source>
        <dbReference type="Proteomes" id="UP000184420"/>
    </source>
</evidence>
<name>A0A1M6W2N2_9BACT</name>
<evidence type="ECO:0000313" key="3">
    <source>
        <dbReference type="EMBL" id="SHK87775.1"/>
    </source>
</evidence>
<dbReference type="Gene3D" id="3.55.50.30">
    <property type="match status" value="1"/>
</dbReference>
<proteinExistence type="predicted"/>
<dbReference type="AlphaFoldDB" id="A0A1M6W2N2"/>
<evidence type="ECO:0000259" key="2">
    <source>
        <dbReference type="Pfam" id="PF16344"/>
    </source>
</evidence>
<dbReference type="STRING" id="1419482.SAMN05444266_101453"/>
<sequence>MNKQEVIVLFRKYDDGTITEQERLTWEEWCNNITLEAFNEMLREAFPERTFPKGQLLPHRQEALALALTAAEQRDASPVVPMGRWRWAAAAAAVVLVAGAAWWYNGTRPTVKIDDFKAAAKIQPGRQGAMLTLANGQQVLLDSLGNGLIAAQQGTNLRMDAGKLKYDVLKKDNEKIAWNTITTPRSRQFTLILPDGSMLWMNAASSVKFPVSFAGNERRIEVSGEVYIEVAPQENQPFYVSLTGQTAIEVLGTSFNISAYNDDKHITATLIAGAINVKTTDNKIQLKPGQQALVKENGSQLSINTNPDLTKVMAWKNRQFNFEGANIKDVMKQLSRWYDIEVVYEGTPPNIDFGGKLSMDMSLDGVLHALKDAEVHFKMDGRQLTIMQ</sequence>
<feature type="domain" description="Protein FecR C-terminal" evidence="2">
    <location>
        <begin position="320"/>
        <end position="386"/>
    </location>
</feature>
<reference evidence="3 4" key="1">
    <citation type="submission" date="2016-11" db="EMBL/GenBank/DDBJ databases">
        <authorList>
            <person name="Jaros S."/>
            <person name="Januszkiewicz K."/>
            <person name="Wedrychowicz H."/>
        </authorList>
    </citation>
    <scope>NUCLEOTIDE SEQUENCE [LARGE SCALE GENOMIC DNA]</scope>
    <source>
        <strain evidence="3 4">DSM 27406</strain>
    </source>
</reference>
<dbReference type="EMBL" id="FRBL01000001">
    <property type="protein sequence ID" value="SHK87775.1"/>
    <property type="molecule type" value="Genomic_DNA"/>
</dbReference>
<dbReference type="RefSeq" id="WP_073077572.1">
    <property type="nucleotide sequence ID" value="NZ_FRBL01000001.1"/>
</dbReference>
<keyword evidence="4" id="KW-1185">Reference proteome</keyword>
<dbReference type="InterPro" id="IPR006860">
    <property type="entry name" value="FecR"/>
</dbReference>
<dbReference type="PANTHER" id="PTHR30273:SF2">
    <property type="entry name" value="PROTEIN FECR"/>
    <property type="match status" value="1"/>
</dbReference>
<dbReference type="Pfam" id="PF16344">
    <property type="entry name" value="FecR_C"/>
    <property type="match status" value="1"/>
</dbReference>
<accession>A0A1M6W2N2</accession>
<protein>
    <submittedName>
        <fullName evidence="3">FecR family protein</fullName>
    </submittedName>
</protein>
<gene>
    <name evidence="3" type="ORF">SAMN05444266_101453</name>
</gene>
<dbReference type="InterPro" id="IPR032508">
    <property type="entry name" value="FecR_C"/>
</dbReference>
<dbReference type="OrthoDB" id="625980at2"/>
<dbReference type="Proteomes" id="UP000184420">
    <property type="component" value="Unassembled WGS sequence"/>
</dbReference>
<dbReference type="InterPro" id="IPR012373">
    <property type="entry name" value="Ferrdict_sens_TM"/>
</dbReference>
<feature type="domain" description="FecR protein" evidence="1">
    <location>
        <begin position="180"/>
        <end position="275"/>
    </location>
</feature>
<dbReference type="Gene3D" id="2.60.120.1440">
    <property type="match status" value="1"/>
</dbReference>
<dbReference type="PANTHER" id="PTHR30273">
    <property type="entry name" value="PERIPLASMIC SIGNAL SENSOR AND SIGMA FACTOR ACTIVATOR FECR-RELATED"/>
    <property type="match status" value="1"/>
</dbReference>
<dbReference type="GO" id="GO:0016989">
    <property type="term" value="F:sigma factor antagonist activity"/>
    <property type="evidence" value="ECO:0007669"/>
    <property type="project" value="TreeGrafter"/>
</dbReference>
<evidence type="ECO:0000259" key="1">
    <source>
        <dbReference type="Pfam" id="PF04773"/>
    </source>
</evidence>
<dbReference type="Pfam" id="PF04773">
    <property type="entry name" value="FecR"/>
    <property type="match status" value="1"/>
</dbReference>